<accession>A0AAX1UP79</accession>
<protein>
    <recommendedName>
        <fullName evidence="1">DNA-binding protein H-NS-like C-terminal domain-containing protein</fullName>
    </recommendedName>
</protein>
<dbReference type="InterPro" id="IPR027444">
    <property type="entry name" value="H-NS_C_dom"/>
</dbReference>
<evidence type="ECO:0000259" key="1">
    <source>
        <dbReference type="Pfam" id="PF00816"/>
    </source>
</evidence>
<organism evidence="2 3">
    <name type="scientific">Cereibacter sphaeroides</name>
    <name type="common">Rhodobacter sphaeroides</name>
    <dbReference type="NCBI Taxonomy" id="1063"/>
    <lineage>
        <taxon>Bacteria</taxon>
        <taxon>Pseudomonadati</taxon>
        <taxon>Pseudomonadota</taxon>
        <taxon>Alphaproteobacteria</taxon>
        <taxon>Rhodobacterales</taxon>
        <taxon>Paracoccaceae</taxon>
        <taxon>Cereibacter</taxon>
    </lineage>
</organism>
<dbReference type="RefSeq" id="WP_002721771.1">
    <property type="nucleotide sequence ID" value="NZ_BJXO01000004.1"/>
</dbReference>
<reference evidence="2 3" key="1">
    <citation type="submission" date="2018-08" db="EMBL/GenBank/DDBJ databases">
        <title>Draft genome sequence of Rhodobacter sphaeroides FY.</title>
        <authorList>
            <person name="Rayyan A."/>
            <person name="Meyer T.E."/>
            <person name="Kyndt J.A."/>
        </authorList>
    </citation>
    <scope>NUCLEOTIDE SEQUENCE [LARGE SCALE GENOMIC DNA]</scope>
    <source>
        <strain evidence="2 3">FY</strain>
    </source>
</reference>
<proteinExistence type="predicted"/>
<dbReference type="Gene3D" id="4.10.430.10">
    <property type="entry name" value="Histone-like protein H-NS, C-terminal domain"/>
    <property type="match status" value="1"/>
</dbReference>
<dbReference type="SUPFAM" id="SSF81273">
    <property type="entry name" value="H-NS histone-like proteins"/>
    <property type="match status" value="1"/>
</dbReference>
<dbReference type="Pfam" id="PF00816">
    <property type="entry name" value="Histone_HNS"/>
    <property type="match status" value="1"/>
</dbReference>
<dbReference type="AlphaFoldDB" id="A0AAX1UP79"/>
<name>A0AAX1UP79_CERSP</name>
<comment type="caution">
    <text evidence="2">The sequence shown here is derived from an EMBL/GenBank/DDBJ whole genome shotgun (WGS) entry which is preliminary data.</text>
</comment>
<dbReference type="EMBL" id="QWGP01000004">
    <property type="protein sequence ID" value="RHZ96910.1"/>
    <property type="molecule type" value="Genomic_DNA"/>
</dbReference>
<feature type="domain" description="DNA-binding protein H-NS-like C-terminal" evidence="1">
    <location>
        <begin position="56"/>
        <end position="90"/>
    </location>
</feature>
<dbReference type="GeneID" id="67448023"/>
<dbReference type="Proteomes" id="UP000266305">
    <property type="component" value="Unassembled WGS sequence"/>
</dbReference>
<dbReference type="GO" id="GO:0003677">
    <property type="term" value="F:DNA binding"/>
    <property type="evidence" value="ECO:0007669"/>
    <property type="project" value="InterPro"/>
</dbReference>
<evidence type="ECO:0000313" key="2">
    <source>
        <dbReference type="EMBL" id="RHZ96910.1"/>
    </source>
</evidence>
<sequence>MKKTIERLNWDELLDLYGRISKALDACETRQAAAKARSMAAAISKGAGSGTKRVSYFNPANRAVSWNGRGRCPNWFKVAMAQGRTPEELASL</sequence>
<gene>
    <name evidence="2" type="ORF">D1114_05470</name>
</gene>
<dbReference type="InterPro" id="IPR037150">
    <property type="entry name" value="H-NS_C_dom_sf"/>
</dbReference>
<evidence type="ECO:0000313" key="3">
    <source>
        <dbReference type="Proteomes" id="UP000266305"/>
    </source>
</evidence>